<accession>A0A7M2SV02</accession>
<dbReference type="AlphaFoldDB" id="A0A7M2SV02"/>
<dbReference type="RefSeq" id="WP_194048773.1">
    <property type="nucleotide sequence ID" value="NZ_CP063373.1"/>
</dbReference>
<dbReference type="EMBL" id="CP063373">
    <property type="protein sequence ID" value="QOV40186.1"/>
    <property type="molecule type" value="Genomic_DNA"/>
</dbReference>
<proteinExistence type="predicted"/>
<dbReference type="Proteomes" id="UP000594205">
    <property type="component" value="Chromosome"/>
</dbReference>
<evidence type="ECO:0000313" key="2">
    <source>
        <dbReference type="Proteomes" id="UP000594205"/>
    </source>
</evidence>
<organism evidence="1 2">
    <name type="scientific">Streptomyces ferrugineus</name>
    <dbReference type="NCBI Taxonomy" id="1413221"/>
    <lineage>
        <taxon>Bacteria</taxon>
        <taxon>Bacillati</taxon>
        <taxon>Actinomycetota</taxon>
        <taxon>Actinomycetes</taxon>
        <taxon>Kitasatosporales</taxon>
        <taxon>Streptomycetaceae</taxon>
        <taxon>Streptomyces</taxon>
    </lineage>
</organism>
<dbReference type="KEGG" id="sfeu:IM697_18365"/>
<reference evidence="1 2" key="1">
    <citation type="submission" date="2020-10" db="EMBL/GenBank/DDBJ databases">
        <title>Streptomyces ferrugineus complate genome analysis.</title>
        <authorList>
            <person name="Anwar N."/>
        </authorList>
    </citation>
    <scope>NUCLEOTIDE SEQUENCE [LARGE SCALE GENOMIC DNA]</scope>
    <source>
        <strain evidence="1 2">CCTCC AA2014009</strain>
    </source>
</reference>
<protein>
    <submittedName>
        <fullName evidence="1">Uncharacterized protein</fullName>
    </submittedName>
</protein>
<keyword evidence="2" id="KW-1185">Reference proteome</keyword>
<evidence type="ECO:0000313" key="1">
    <source>
        <dbReference type="EMBL" id="QOV40186.1"/>
    </source>
</evidence>
<gene>
    <name evidence="1" type="ORF">IM697_18365</name>
</gene>
<sequence length="201" mass="22051">MPVAPTWDRAHLVDKVINAYALNGTVLDRDVVDLHLAEAADKAACSLLRDQWTDGFPVAAYSELLATIAALRSVLGYSPTPTAVDVNTWARNLRDASAEASGNDKDFHEVRIVEGPHMGVLLGVWGPKTPQEPDTLAGPLLMPTEVGDSKNMEFGTAYYRRLKWPEPNTGRWEYMLDRKRPFPAAGSRPRFLPVPAQGGCP</sequence>
<name>A0A7M2SV02_9ACTN</name>